<feature type="compositionally biased region" description="Basic and acidic residues" evidence="10">
    <location>
        <begin position="2657"/>
        <end position="2674"/>
    </location>
</feature>
<feature type="compositionally biased region" description="Low complexity" evidence="10">
    <location>
        <begin position="491"/>
        <end position="505"/>
    </location>
</feature>
<feature type="compositionally biased region" description="Low complexity" evidence="10">
    <location>
        <begin position="513"/>
        <end position="529"/>
    </location>
</feature>
<feature type="region of interest" description="Disordered" evidence="10">
    <location>
        <begin position="593"/>
        <end position="613"/>
    </location>
</feature>
<dbReference type="PROSITE" id="PS51434">
    <property type="entry name" value="NUP_C"/>
    <property type="match status" value="1"/>
</dbReference>
<dbReference type="Gene3D" id="3.30.1610.10">
    <property type="entry name" value="Peptidase S59, nucleoporin"/>
    <property type="match status" value="1"/>
</dbReference>
<dbReference type="STRING" id="94643.A0A2A9MJ70"/>
<dbReference type="Pfam" id="PF12110">
    <property type="entry name" value="Nup96"/>
    <property type="match status" value="1"/>
</dbReference>
<feature type="compositionally biased region" description="Polar residues" evidence="10">
    <location>
        <begin position="99"/>
        <end position="110"/>
    </location>
</feature>
<dbReference type="GO" id="GO:0006405">
    <property type="term" value="P:RNA export from nucleus"/>
    <property type="evidence" value="ECO:0007669"/>
    <property type="project" value="TreeGrafter"/>
</dbReference>
<feature type="region of interest" description="Disordered" evidence="10">
    <location>
        <begin position="2259"/>
        <end position="2280"/>
    </location>
</feature>
<keyword evidence="6" id="KW-0653">Protein transport</keyword>
<accession>A0A2A9MJ70</accession>
<feature type="compositionally biased region" description="Low complexity" evidence="10">
    <location>
        <begin position="593"/>
        <end position="602"/>
    </location>
</feature>
<evidence type="ECO:0000259" key="11">
    <source>
        <dbReference type="PROSITE" id="PS51434"/>
    </source>
</evidence>
<dbReference type="InterPro" id="IPR037665">
    <property type="entry name" value="Nucleoporin_S59-like"/>
</dbReference>
<dbReference type="EMBL" id="NWUJ01000001">
    <property type="protein sequence ID" value="PFH37959.1"/>
    <property type="molecule type" value="Genomic_DNA"/>
</dbReference>
<feature type="compositionally biased region" description="Low complexity" evidence="10">
    <location>
        <begin position="73"/>
        <end position="89"/>
    </location>
</feature>
<feature type="region of interest" description="Disordered" evidence="10">
    <location>
        <begin position="27"/>
        <end position="60"/>
    </location>
</feature>
<name>A0A2A9MJ70_BESBE</name>
<dbReference type="GO" id="GO:0051028">
    <property type="term" value="P:mRNA transport"/>
    <property type="evidence" value="ECO:0007669"/>
    <property type="project" value="UniProtKB-KW"/>
</dbReference>
<feature type="compositionally biased region" description="Low complexity" evidence="10">
    <location>
        <begin position="985"/>
        <end position="1008"/>
    </location>
</feature>
<evidence type="ECO:0000256" key="4">
    <source>
        <dbReference type="ARBA" id="ARBA00022813"/>
    </source>
</evidence>
<keyword evidence="7" id="KW-0811">Translocation</keyword>
<proteinExistence type="inferred from homology"/>
<feature type="region of interest" description="Disordered" evidence="10">
    <location>
        <begin position="2035"/>
        <end position="2069"/>
    </location>
</feature>
<feature type="region of interest" description="Disordered" evidence="10">
    <location>
        <begin position="138"/>
        <end position="180"/>
    </location>
</feature>
<evidence type="ECO:0000256" key="5">
    <source>
        <dbReference type="ARBA" id="ARBA00022816"/>
    </source>
</evidence>
<feature type="region of interest" description="Disordered" evidence="10">
    <location>
        <begin position="1642"/>
        <end position="1667"/>
    </location>
</feature>
<evidence type="ECO:0000256" key="10">
    <source>
        <dbReference type="SAM" id="MobiDB-lite"/>
    </source>
</evidence>
<dbReference type="GO" id="GO:0034398">
    <property type="term" value="P:telomere tethering at nuclear periphery"/>
    <property type="evidence" value="ECO:0007669"/>
    <property type="project" value="TreeGrafter"/>
</dbReference>
<evidence type="ECO:0000313" key="12">
    <source>
        <dbReference type="EMBL" id="PFH37959.1"/>
    </source>
</evidence>
<feature type="region of interest" description="Disordered" evidence="10">
    <location>
        <begin position="2633"/>
        <end position="2691"/>
    </location>
</feature>
<dbReference type="GO" id="GO:0000973">
    <property type="term" value="P:post-transcriptional tethering of RNA polymerase II gene DNA at nuclear periphery"/>
    <property type="evidence" value="ECO:0007669"/>
    <property type="project" value="TreeGrafter"/>
</dbReference>
<sequence>MFSSNTSSSLTGGGGLFGSSGGGGLFGATGAQPQQNGSLFGGGGGFLSQPQQQTGNRLFGNAGTIGASLFGQQQTSQPQSGGLFGSSTTTGGGLFGSTPQQQSGGLFGSSVLSQPAQTTAQSGGGLFGGNAGTTLGSSMTGGGLFGQQPQQTGGLFGSSTTPGTATGTTGGLFGQQQTGGGGLFGSSAASGVGTAGGFGTGTLGTAAQPASGGLFGSQPQGGSLFGGAATGGFGTTGTSTAGGFGTSAFGGGAGGSMLGATSVQQQQPFQPHKTEDGLLMNICYGPLAEISQDEERWRFYQQRGGAAAGIGQSAGGGAGLFGQQTTPQTGGGLFGSSAGTTGGGLFGNASTTTGTGLLGSSTQTGGQQTGGLFGTSTAGGLGGGGLFGSSTVTQPGAQQQTGGLFGNAGTTSTTTGGGLFGNSTLGTANQGTGLFGATTTPQQTQSGGLFGQQQQTGTTGGGLFGSSSLTGTATGGGLFGSSTTPPTGGLFGSTAQQPQQNAAAGQTGGGLFGSTTTPSTATGQSTTGTGLFGGLASGTGTTGGGGLFGSGATGTAAGTTGGGLFGNTQQQQTSSLTGGGLFGNSGGLKLGTTAAGSTPATGTTGGLFGSSTTTGTSGGTGLFGSSLGTSGGGLFGNTAAKPGETGGLFGGAGTSTTTGGLFGNTTGATTSGGLLGSTTSGTGTSATGGGGLFGSSTTGTGSGLFGGGGLFGSSSAGQQQATTGGGLFGSGSAAGGTGLSLGQTTQTGLFGALGNLSGAGAAQGGSATAAAADAYGLASLLGGQVEVKLTLSARPLESSAQQTTQIFAPRLQLLDPCAGSAGGSGLVGASGPSMWRSCAPARLSRGRRFRPVGSTGGGLAGSYLTNGASNASFALPEAYIQRAFGVSRSSSAPGEEATSASNSGLLRTLADGRVPSGPSWVSGMFERSAAEALMLQRSSKARTLTPEQVTPWSATALRFMRSCPYPEQELVEANARTAANRASLALPPTSKSAPAAAGSSGSQEAASLPPTSASCPAADGTFAHGASGGAPEIASPAAGGAQGTSTAQRQANLGRAPVQTFSLATPGDSPGTSPDGAGSAAESASGGRAVVSAGASSTGLDTLIACMPAPQDLRPVLTRADYESVPSIEVLTGMTEQELSRVQDFTITRRGYGSIRWPGYTDLRGINLDEVVKIEKLEVSVYGNDSPPLGVGLNRRAIITLKNCKPKSMKSLETRALQRPEDEAYLQDKQRQHVAKVRRYTERMGAKFLDLNLATGEWTFEVEHFSTYRFLDEDDDENDEALQAKLGREAVCAASSRPPPSHPAPQSPGSPRQDLLTCDGSPSPLSPEGGSDEPKEDSAGPDAFTSEQKYLSRLYFGDRGAKAAVSGGIFRYAGLMNAAFSGRKHATSDVQTKAGTRLEFFGERPEGELADRKAGGLINAELALAAGLQGKADAQRDASLNPQAGSFGGDSVKTATARSVLSEAGTGGSAWRIGSAAGRDAVPAAPVSALSSPSFLPLPQRRHCPYPVRCAPVISRGGLMALPVLALPAASAEPAVLASPSCAVLQIARVSPLLSQEGFEAARDASAPAVAAAGRTHAAQQQEARWTAGEVLEEGTFASEREEAQDEKASLGAAVQRYVESGSRQPTAGDLVSSAFPVGDAFPLGTGRRDEDSAHGQDAGSKELLSTSRNGCGVRRTVCAAAMSQVISAFMQELVKEGDLREQAGQVPTPEGSEQGSKNGARSKTCTWWLVSQICRPPQNKGEDAAPSSPRRAPRSARVVQRLLVRLLAFFQQQKRLYCGQASAWEGPRPEASYLAPYMLQTWQLLVALMLSSPEREEVLCAGAASNLFSGRDISPEAILERQRQERVLDWLLGEAAREVRTLLQQAAVLRKKPETRKGRESSGSCDKQRADGMRTPALFRLAGAAGRVALDAAVAVSGDEERKLLAVYHLAAAGQLFEAVELLLNSAPGAPFYPHLALCLAAHVQQQVGREFLYYNLFRSTAAAGLTPPAGIVRLYRLLTPSTLQSHELPSTGASSAQKDGEKRRRSYCFLSPSKRRTPAASGTSAALASQANLESEEGEEESRQASAHDALALGQEHFVSWRHELTASLVFNSASPLESPARSVGGAAKSGADREKDGAQKAAEETLNPATAGATARDAGDADVFKRIRMELVAPPQAGDAPRELRRALLHFERLRRSRGQGALRPASPAPLYRQQEATGTEGAKDVLDLQYSLLRTHAGLVQPSLALFDPASHTPYTLDFFFAWTAGLVTALHHGSERARTGGTETAEAEGDAEGLDRDEAQQLQRLTVSFANELESLPRCWPWACAALLFAPFHDRALLGVRALINRHAAEFTCAGFAASGGGDSQQSARGLEVEKTLFEDNRQEILRVLVDEIGVPQWWIDEADAAYALNQQKFMQAAFLFYWACLRLRLPLTRGFLGSSVAAPLRASLASLWSPSGAVERHLLRQAGRALLQCLPGFLLAVLLQQMQLVEERTRVSRMRRALEKCESLTGSTHAGPARALAEELRLHETARRRDTPAPGDAGERPAEAAGGVGRVPSVRILSTETKMSLLLEILEAVRTTLGAGPSKLFEDAREVTVRENGIEKEILASCAVGAEQRSILPVDLTRLARLETALRWLMKRQRKHSREDWDAVSRKMPPFADSDERAADEDLSARLLREAEQETQRPEADQTNGVSRPGVSADGGSGEHAFWIAVRTALLEESTA</sequence>
<dbReference type="GO" id="GO:0044614">
    <property type="term" value="C:nuclear pore cytoplasmic filaments"/>
    <property type="evidence" value="ECO:0007669"/>
    <property type="project" value="TreeGrafter"/>
</dbReference>
<keyword evidence="13" id="KW-1185">Reference proteome</keyword>
<keyword evidence="9" id="KW-0539">Nucleus</keyword>
<feature type="region of interest" description="Disordered" evidence="10">
    <location>
        <begin position="985"/>
        <end position="1085"/>
    </location>
</feature>
<feature type="region of interest" description="Disordered" evidence="10">
    <location>
        <begin position="2097"/>
        <end position="2141"/>
    </location>
</feature>
<feature type="region of interest" description="Disordered" evidence="10">
    <location>
        <begin position="73"/>
        <end position="110"/>
    </location>
</feature>
<dbReference type="InterPro" id="IPR025574">
    <property type="entry name" value="Nucleoporin_FG_rpt"/>
</dbReference>
<dbReference type="GO" id="GO:0006606">
    <property type="term" value="P:protein import into nucleus"/>
    <property type="evidence" value="ECO:0007669"/>
    <property type="project" value="TreeGrafter"/>
</dbReference>
<comment type="similarity">
    <text evidence="2">Belongs to the nucleoporin GLFG family.</text>
</comment>
<evidence type="ECO:0000256" key="6">
    <source>
        <dbReference type="ARBA" id="ARBA00022927"/>
    </source>
</evidence>
<keyword evidence="3" id="KW-0813">Transport</keyword>
<dbReference type="GO" id="GO:0008139">
    <property type="term" value="F:nuclear localization sequence binding"/>
    <property type="evidence" value="ECO:0007669"/>
    <property type="project" value="TreeGrafter"/>
</dbReference>
<feature type="compositionally biased region" description="Pro residues" evidence="10">
    <location>
        <begin position="1297"/>
        <end position="1308"/>
    </location>
</feature>
<dbReference type="GO" id="GO:0017056">
    <property type="term" value="F:structural constituent of nuclear pore"/>
    <property type="evidence" value="ECO:0007669"/>
    <property type="project" value="InterPro"/>
</dbReference>
<comment type="caution">
    <text evidence="12">The sequence shown here is derived from an EMBL/GenBank/DDBJ whole genome shotgun (WGS) entry which is preliminary data.</text>
</comment>
<feature type="compositionally biased region" description="Low complexity" evidence="10">
    <location>
        <begin position="1034"/>
        <end position="1051"/>
    </location>
</feature>
<dbReference type="Pfam" id="PF13634">
    <property type="entry name" value="Nucleoporin_FG"/>
    <property type="match status" value="6"/>
</dbReference>
<feature type="compositionally biased region" description="Low complexity" evidence="10">
    <location>
        <begin position="157"/>
        <end position="167"/>
    </location>
</feature>
<reference evidence="12 13" key="1">
    <citation type="submission" date="2017-09" db="EMBL/GenBank/DDBJ databases">
        <title>Genome sequencing of Besnoitia besnoiti strain Bb-Ger1.</title>
        <authorList>
            <person name="Schares G."/>
            <person name="Venepally P."/>
            <person name="Lorenzi H.A."/>
        </authorList>
    </citation>
    <scope>NUCLEOTIDE SEQUENCE [LARGE SCALE GENOMIC DNA]</scope>
    <source>
        <strain evidence="12 13">Bb-Ger1</strain>
    </source>
</reference>
<evidence type="ECO:0000256" key="2">
    <source>
        <dbReference type="ARBA" id="ARBA00008926"/>
    </source>
</evidence>
<feature type="compositionally biased region" description="Gly residues" evidence="10">
    <location>
        <begin position="168"/>
        <end position="180"/>
    </location>
</feature>
<organism evidence="12 13">
    <name type="scientific">Besnoitia besnoiti</name>
    <name type="common">Apicomplexan protozoan</name>
    <dbReference type="NCBI Taxonomy" id="94643"/>
    <lineage>
        <taxon>Eukaryota</taxon>
        <taxon>Sar</taxon>
        <taxon>Alveolata</taxon>
        <taxon>Apicomplexa</taxon>
        <taxon>Conoidasida</taxon>
        <taxon>Coccidia</taxon>
        <taxon>Eucoccidiorida</taxon>
        <taxon>Eimeriorina</taxon>
        <taxon>Sarcocystidae</taxon>
        <taxon>Besnoitia</taxon>
    </lineage>
</organism>
<protein>
    <submittedName>
        <fullName evidence="12">Nucleoporin autopeptidase</fullName>
    </submittedName>
</protein>
<feature type="compositionally biased region" description="Polar residues" evidence="10">
    <location>
        <begin position="2042"/>
        <end position="2055"/>
    </location>
</feature>
<keyword evidence="5" id="KW-0509">mRNA transport</keyword>
<dbReference type="GeneID" id="40305363"/>
<feature type="compositionally biased region" description="Basic and acidic residues" evidence="10">
    <location>
        <begin position="2113"/>
        <end position="2126"/>
    </location>
</feature>
<feature type="compositionally biased region" description="Low complexity" evidence="10">
    <location>
        <begin position="1076"/>
        <end position="1085"/>
    </location>
</feature>
<evidence type="ECO:0000256" key="7">
    <source>
        <dbReference type="ARBA" id="ARBA00023010"/>
    </source>
</evidence>
<dbReference type="InterPro" id="IPR036903">
    <property type="entry name" value="Nup98_auto-Pept-S59_dom_sf"/>
</dbReference>
<dbReference type="InterPro" id="IPR007230">
    <property type="entry name" value="Nup98_auto-Pept-S59_dom"/>
</dbReference>
<dbReference type="KEGG" id="bbes:BESB_003000"/>
<evidence type="ECO:0000256" key="9">
    <source>
        <dbReference type="ARBA" id="ARBA00023242"/>
    </source>
</evidence>
<dbReference type="PANTHER" id="PTHR23198">
    <property type="entry name" value="NUCLEOPORIN"/>
    <property type="match status" value="1"/>
</dbReference>
<comment type="subcellular location">
    <subcellularLocation>
        <location evidence="1">Nucleus</location>
        <location evidence="1">Nuclear pore complex</location>
    </subcellularLocation>
</comment>
<feature type="compositionally biased region" description="Low complexity" evidence="10">
    <location>
        <begin position="28"/>
        <end position="38"/>
    </location>
</feature>
<dbReference type="PANTHER" id="PTHR23198:SF6">
    <property type="entry name" value="NUCLEAR PORE COMPLEX PROTEIN NUP98-NUP96"/>
    <property type="match status" value="1"/>
</dbReference>
<dbReference type="Pfam" id="PF04096">
    <property type="entry name" value="Nucleoporin2"/>
    <property type="match status" value="1"/>
</dbReference>
<keyword evidence="8" id="KW-0906">Nuclear pore complex</keyword>
<dbReference type="GO" id="GO:0003723">
    <property type="term" value="F:RNA binding"/>
    <property type="evidence" value="ECO:0007669"/>
    <property type="project" value="TreeGrafter"/>
</dbReference>
<keyword evidence="4" id="KW-0068">Autocatalytic cleavage</keyword>
<dbReference type="SUPFAM" id="SSF82215">
    <property type="entry name" value="C-terminal autoproteolytic domain of nucleoporin nup98"/>
    <property type="match status" value="1"/>
</dbReference>
<feature type="region of interest" description="Disordered" evidence="10">
    <location>
        <begin position="1290"/>
        <end position="1343"/>
    </location>
</feature>
<feature type="domain" description="Peptidase S59" evidence="11">
    <location>
        <begin position="1119"/>
        <end position="1265"/>
    </location>
</feature>
<evidence type="ECO:0000256" key="1">
    <source>
        <dbReference type="ARBA" id="ARBA00004567"/>
    </source>
</evidence>
<evidence type="ECO:0000313" key="13">
    <source>
        <dbReference type="Proteomes" id="UP000224006"/>
    </source>
</evidence>
<feature type="compositionally biased region" description="Low complexity" evidence="10">
    <location>
        <begin position="1319"/>
        <end position="1329"/>
    </location>
</feature>
<dbReference type="InterPro" id="IPR021967">
    <property type="entry name" value="Nup98_C"/>
</dbReference>
<dbReference type="RefSeq" id="XP_029221968.1">
    <property type="nucleotide sequence ID" value="XM_029359055.1"/>
</dbReference>
<feature type="region of interest" description="Disordered" evidence="10">
    <location>
        <begin position="2514"/>
        <end position="2535"/>
    </location>
</feature>
<dbReference type="Proteomes" id="UP000224006">
    <property type="component" value="Chromosome I"/>
</dbReference>
<evidence type="ECO:0000256" key="8">
    <source>
        <dbReference type="ARBA" id="ARBA00023132"/>
    </source>
</evidence>
<dbReference type="OrthoDB" id="448516at2759"/>
<feature type="compositionally biased region" description="Basic and acidic residues" evidence="10">
    <location>
        <begin position="2514"/>
        <end position="2532"/>
    </location>
</feature>
<gene>
    <name evidence="12" type="ORF">BESB_003000</name>
</gene>
<dbReference type="VEuPathDB" id="ToxoDB:BESB_003000"/>
<feature type="region of interest" description="Disordered" evidence="10">
    <location>
        <begin position="491"/>
        <end position="534"/>
    </location>
</feature>
<evidence type="ECO:0000256" key="3">
    <source>
        <dbReference type="ARBA" id="ARBA00022448"/>
    </source>
</evidence>